<name>A0A0B2QY70_GLYSO</name>
<keyword evidence="2" id="KW-0677">Repeat</keyword>
<keyword evidence="5" id="KW-0378">Hydrolase</keyword>
<dbReference type="GO" id="GO:0004722">
    <property type="term" value="F:protein serine/threonine phosphatase activity"/>
    <property type="evidence" value="ECO:0007669"/>
    <property type="project" value="UniProtKB-EC"/>
</dbReference>
<dbReference type="InterPro" id="IPR001611">
    <property type="entry name" value="Leu-rich_rpt"/>
</dbReference>
<proteinExistence type="predicted"/>
<dbReference type="Proteomes" id="UP000053555">
    <property type="component" value="Unassembled WGS sequence"/>
</dbReference>
<dbReference type="FunFam" id="1.10.10.10:FF:000322">
    <property type="entry name" value="Probable disease resistance protein At1g63360"/>
    <property type="match status" value="1"/>
</dbReference>
<gene>
    <name evidence="5" type="ORF">glysoja_043657</name>
</gene>
<feature type="domain" description="PPM-type phosphatase" evidence="4">
    <location>
        <begin position="1337"/>
        <end position="1498"/>
    </location>
</feature>
<dbReference type="PANTHER" id="PTHR36766:SF51">
    <property type="entry name" value="DISEASE RESISTANCE RPP13-LIKE PROTEIN 1"/>
    <property type="match status" value="1"/>
</dbReference>
<reference evidence="5" key="1">
    <citation type="submission" date="2014-07" db="EMBL/GenBank/DDBJ databases">
        <title>Identification of a novel salt tolerance gene in wild soybean by whole-genome sequencing.</title>
        <authorList>
            <person name="Lam H.-M."/>
            <person name="Qi X."/>
            <person name="Li M.-W."/>
            <person name="Liu X."/>
            <person name="Xie M."/>
            <person name="Ni M."/>
            <person name="Xu X."/>
        </authorList>
    </citation>
    <scope>NUCLEOTIDE SEQUENCE [LARGE SCALE GENOMIC DNA]</scope>
    <source>
        <tissue evidence="5">Root</tissue>
    </source>
</reference>
<evidence type="ECO:0000256" key="3">
    <source>
        <dbReference type="ARBA" id="ARBA00022821"/>
    </source>
</evidence>
<protein>
    <submittedName>
        <fullName evidence="5">Putative disease resistance RPP13-like protein 1</fullName>
        <ecNumber evidence="5">3.1.3.16</ecNumber>
    </submittedName>
</protein>
<dbReference type="Gene3D" id="3.80.10.10">
    <property type="entry name" value="Ribonuclease Inhibitor"/>
    <property type="match status" value="3"/>
</dbReference>
<accession>A0A0B2QY70</accession>
<dbReference type="InterPro" id="IPR058922">
    <property type="entry name" value="WHD_DRP"/>
</dbReference>
<dbReference type="InterPro" id="IPR027417">
    <property type="entry name" value="P-loop_NTPase"/>
</dbReference>
<dbReference type="InterPro" id="IPR036457">
    <property type="entry name" value="PPM-type-like_dom_sf"/>
</dbReference>
<keyword evidence="1" id="KW-0433">Leucine-rich repeat</keyword>
<evidence type="ECO:0000256" key="1">
    <source>
        <dbReference type="ARBA" id="ARBA00022614"/>
    </source>
</evidence>
<dbReference type="EC" id="3.1.3.16" evidence="5"/>
<dbReference type="PANTHER" id="PTHR36766">
    <property type="entry name" value="PLANT BROAD-SPECTRUM MILDEW RESISTANCE PROTEIN RPW8"/>
    <property type="match status" value="1"/>
</dbReference>
<dbReference type="InterPro" id="IPR036388">
    <property type="entry name" value="WH-like_DNA-bd_sf"/>
</dbReference>
<dbReference type="InterPro" id="IPR003591">
    <property type="entry name" value="Leu-rich_rpt_typical-subtyp"/>
</dbReference>
<dbReference type="SUPFAM" id="SSF52540">
    <property type="entry name" value="P-loop containing nucleoside triphosphate hydrolases"/>
    <property type="match status" value="1"/>
</dbReference>
<dbReference type="Pfam" id="PF00481">
    <property type="entry name" value="PP2C"/>
    <property type="match status" value="1"/>
</dbReference>
<dbReference type="Gene3D" id="1.10.10.10">
    <property type="entry name" value="Winged helix-like DNA-binding domain superfamily/Winged helix DNA-binding domain"/>
    <property type="match status" value="1"/>
</dbReference>
<evidence type="ECO:0000256" key="2">
    <source>
        <dbReference type="ARBA" id="ARBA00022737"/>
    </source>
</evidence>
<sequence length="1498" mass="168758">MQGILSCSKLHTYRVVAIPDLVLILVFKMRMNWKQQNHQFTKPLMLKIRVEVLAQSELKVKRVDQNQISSHQLSLSKTNPVYCNQFLSFVLDIMAEAVGGAFLSAFLDVVFDKLSTDEVVDFIRGKKLDLNLLENLKSTLRVVGAVLDDAKREMNESWNTQPTTSLEDGYGMYGRDTDKEAIMKLLLSDDSSDGVLVSVIAIVGMGGVGKTTLARSVFNDGNLKEMLFDLNAWVCVSDQFDIVKVTKTMIEQITQESCKLNDLNLLQLELMDKLKVKKFLIVLDDVWIEDDDNWSNLTKPLLRGTRGSKILFTTRNENVVNVVPYRIVQVYPLSKLSNEDCWLVFANHAFPPSESSGEDRRALEKIGREIVNKCNGLPLSSTVTRSQCKVIPALRISYQYLPPHLKRCFVYCSLYPKDYEFQKNDLILLWMAEDLLKLPNRGKALEVGYEYFDDLVSRSFFQRSSNRTWGNYFVMHDLVHDLALYLGGEFYFRSEELGKETKIGMKTRHLSVTKFSDPISDIEVFDKLQFLRTLLAIDFKDSSFNKEKAPGIVASKLKCLRVLSFSRFASLDVLPDSIGKLIHLRYLNLSHTSIKTLPESLCNLYNLQTLVLSGCRLLTRLPTDMENLVNLCHLHINGTHIEEMPRGMGMLSHLQHLDFFIVGKHKENGIKELGTLSNLHGSLSIRNLENVTRSNEALEARMLDKKHINDLSLEWSNGTDFQTQLDVLCKLKPHQGLESLTIWGYNGTIFPDWVGNFSYHNMTYLSLRDCNNCCVLPSLGQLPCLKYLVISKLNSLKTVDAGFYKNEDCSSVTPFSSLETLEIDNMFCWELWSTPESDAFPLLKSLRIEDCPKLRGDLPNHLPALETLKIKNCELLVSSLPRAPILKGLEICNSNNVSLSPMVESMIEAITSIEPTCLQHLTLSYCSSAISFPGGRLPASLKDLHISYIKNLEFPTQHKHDLLESLSLYNSCDSLTSLPLATFPNLKSLEIDNCEHMESLLVSGAESFKSLCSLSISRCPNFVSFCREGLPAPNLTRIEVSNCDKLKSLPDKMSSLFPKLEYLNIGDCPEIESFPEGGMPPNLRTVEIDNCEKLLSGLAWPSMGMLTHLIVWGPCDGIKSFPKEGLLPPSLTSLKLYKLSNLEMLDCTGLLHLTSLQQLFISGCPLLESMAGERLPVSLIKLTISGCPLLEKQCRRKHPQIWPKISHIRHIKGLNIGCGDEFNFEQDLNGTSDLIDCTEWERTGRKEILHSKLLMQNIRGKVVVSSVWKVSMMFSEIKLSNLHNQSLSTLTQNAQSSLYMLLSKADLPGQKEEEARAQSADGRVFKIVPWHHLEHSTSNSLSIQALSHDLTGSDSRGDVHVEDNQNMSFPSWEGTFMRWFSEIDEKLAKNIDTDGFHGGSTSVSVLKQGDQVIIGNVGDSRAVLCRRAPDNHLIPVQLTVDLTPDIPREAMRIFAVEEDPTVNRVWMPKRDCPGLAMARAFRNFCLKDYGVASVPDVS</sequence>
<dbReference type="GO" id="GO:0043531">
    <property type="term" value="F:ADP binding"/>
    <property type="evidence" value="ECO:0007669"/>
    <property type="project" value="InterPro"/>
</dbReference>
<dbReference type="Pfam" id="PF13855">
    <property type="entry name" value="LRR_8"/>
    <property type="match status" value="1"/>
</dbReference>
<dbReference type="EMBL" id="KN653851">
    <property type="protein sequence ID" value="KHN26495.1"/>
    <property type="molecule type" value="Genomic_DNA"/>
</dbReference>
<dbReference type="GO" id="GO:0006952">
    <property type="term" value="P:defense response"/>
    <property type="evidence" value="ECO:0007669"/>
    <property type="project" value="UniProtKB-KW"/>
</dbReference>
<dbReference type="SMART" id="SM00332">
    <property type="entry name" value="PP2Cc"/>
    <property type="match status" value="1"/>
</dbReference>
<dbReference type="Gene3D" id="3.40.50.300">
    <property type="entry name" value="P-loop containing nucleotide triphosphate hydrolases"/>
    <property type="match status" value="1"/>
</dbReference>
<dbReference type="SUPFAM" id="SSF81606">
    <property type="entry name" value="PP2C-like"/>
    <property type="match status" value="1"/>
</dbReference>
<evidence type="ECO:0000259" key="4">
    <source>
        <dbReference type="PROSITE" id="PS51746"/>
    </source>
</evidence>
<dbReference type="InterPro" id="IPR056789">
    <property type="entry name" value="LRR_R13L1-DRL21"/>
</dbReference>
<dbReference type="InterPro" id="IPR002182">
    <property type="entry name" value="NB-ARC"/>
</dbReference>
<dbReference type="Pfam" id="PF00931">
    <property type="entry name" value="NB-ARC"/>
    <property type="match status" value="1"/>
</dbReference>
<dbReference type="SMART" id="SM00369">
    <property type="entry name" value="LRR_TYP"/>
    <property type="match status" value="2"/>
</dbReference>
<dbReference type="SUPFAM" id="SSF52058">
    <property type="entry name" value="L domain-like"/>
    <property type="match status" value="2"/>
</dbReference>
<dbReference type="PRINTS" id="PR00364">
    <property type="entry name" value="DISEASERSIST"/>
</dbReference>
<evidence type="ECO:0000313" key="5">
    <source>
        <dbReference type="EMBL" id="KHN26495.1"/>
    </source>
</evidence>
<dbReference type="PROSITE" id="PS51746">
    <property type="entry name" value="PPM_2"/>
    <property type="match status" value="1"/>
</dbReference>
<dbReference type="InterPro" id="IPR001932">
    <property type="entry name" value="PPM-type_phosphatase-like_dom"/>
</dbReference>
<dbReference type="Pfam" id="PF23559">
    <property type="entry name" value="WHD_DRP"/>
    <property type="match status" value="1"/>
</dbReference>
<dbReference type="FunFam" id="3.40.50.300:FF:001091">
    <property type="entry name" value="Probable disease resistance protein At1g61300"/>
    <property type="match status" value="1"/>
</dbReference>
<dbReference type="CDD" id="cd00143">
    <property type="entry name" value="PP2Cc"/>
    <property type="match status" value="1"/>
</dbReference>
<organism evidence="5">
    <name type="scientific">Glycine soja</name>
    <name type="common">Wild soybean</name>
    <dbReference type="NCBI Taxonomy" id="3848"/>
    <lineage>
        <taxon>Eukaryota</taxon>
        <taxon>Viridiplantae</taxon>
        <taxon>Streptophyta</taxon>
        <taxon>Embryophyta</taxon>
        <taxon>Tracheophyta</taxon>
        <taxon>Spermatophyta</taxon>
        <taxon>Magnoliopsida</taxon>
        <taxon>eudicotyledons</taxon>
        <taxon>Gunneridae</taxon>
        <taxon>Pentapetalae</taxon>
        <taxon>rosids</taxon>
        <taxon>fabids</taxon>
        <taxon>Fabales</taxon>
        <taxon>Fabaceae</taxon>
        <taxon>Papilionoideae</taxon>
        <taxon>50 kb inversion clade</taxon>
        <taxon>NPAAA clade</taxon>
        <taxon>indigoferoid/millettioid clade</taxon>
        <taxon>Phaseoleae</taxon>
        <taxon>Glycine</taxon>
        <taxon>Glycine subgen. Soja</taxon>
    </lineage>
</organism>
<dbReference type="Gene3D" id="3.60.40.10">
    <property type="entry name" value="PPM-type phosphatase domain"/>
    <property type="match status" value="1"/>
</dbReference>
<dbReference type="Pfam" id="PF25019">
    <property type="entry name" value="LRR_R13L1-DRL21"/>
    <property type="match status" value="1"/>
</dbReference>
<dbReference type="InterPro" id="IPR032675">
    <property type="entry name" value="LRR_dom_sf"/>
</dbReference>
<keyword evidence="3" id="KW-0611">Plant defense</keyword>